<evidence type="ECO:0000256" key="2">
    <source>
        <dbReference type="ARBA" id="ARBA00012438"/>
    </source>
</evidence>
<keyword evidence="3" id="KW-0597">Phosphoprotein</keyword>
<evidence type="ECO:0000256" key="3">
    <source>
        <dbReference type="ARBA" id="ARBA00022553"/>
    </source>
</evidence>
<dbReference type="Pfam" id="PF00512">
    <property type="entry name" value="HisKA"/>
    <property type="match status" value="1"/>
</dbReference>
<dbReference type="SUPFAM" id="SSF55874">
    <property type="entry name" value="ATPase domain of HSP90 chaperone/DNA topoisomerase II/histidine kinase"/>
    <property type="match status" value="1"/>
</dbReference>
<dbReference type="InterPro" id="IPR036097">
    <property type="entry name" value="HisK_dim/P_sf"/>
</dbReference>
<sequence length="553" mass="60415">MDSDNTQTLSLDDVLITHAMARRPQRRRDPSAIATAFEQLGRELAGDCRPVLQSVSEIAIGLCGADSAGVCVIETARPDLLHLCVASGPLSRYIGSRMRRDERPCGLAIERNAPQLFYEPSRYYAALARIEPRVFETLVVPWSVDGLVAGSLWACAHAPGERFYPGDMRLLADLGAFVAAAWRLNLALDAAKLAGERERVKDEFLVTLAHELRNPLASISNVVELWRRERTDGPPPERPLEILTRQVRHVTRLVDDLLDVSRIARGKIDCNLQPTLLADVAHSAVQTCKPFFEKSGQALIVVLPDGPIRVQIITNLLHNAATYSEPGAQTRLTIARADDGSAEIAVLDRGAGIPEHQLAHIFEMFAQAHRNTTAGKRGLGIGLTMVRRLVELHGGEVEARSAGVGHGSEFVVHLPAFHGADATPQAQVADRITDNVVRATRDFAADASRKRATRPRRFLSGFPSMSRDMEHTLAVTTAALRPNDYEVSCGQKVNALGSYIGYLHVRRKTDGKLIYPFDGCAVPGPFATPDEARRAALSMAQELVRLDIASPES</sequence>
<dbReference type="InterPro" id="IPR029016">
    <property type="entry name" value="GAF-like_dom_sf"/>
</dbReference>
<dbReference type="EMBL" id="QJJV01000039">
    <property type="protein sequence ID" value="PXX05862.1"/>
    <property type="molecule type" value="Genomic_DNA"/>
</dbReference>
<dbReference type="Proteomes" id="UP000247515">
    <property type="component" value="Unassembled WGS sequence"/>
</dbReference>
<evidence type="ECO:0000259" key="4">
    <source>
        <dbReference type="PROSITE" id="PS50109"/>
    </source>
</evidence>
<dbReference type="PRINTS" id="PR00344">
    <property type="entry name" value="BCTRLSENSOR"/>
</dbReference>
<proteinExistence type="predicted"/>
<gene>
    <name evidence="5" type="ORF">C7400_13925</name>
</gene>
<dbReference type="PANTHER" id="PTHR43547:SF2">
    <property type="entry name" value="HYBRID SIGNAL TRANSDUCTION HISTIDINE KINASE C"/>
    <property type="match status" value="1"/>
</dbReference>
<comment type="catalytic activity">
    <reaction evidence="1">
        <text>ATP + protein L-histidine = ADP + protein N-phospho-L-histidine.</text>
        <dbReference type="EC" id="2.7.13.3"/>
    </reaction>
</comment>
<keyword evidence="6" id="KW-1185">Reference proteome</keyword>
<accession>A0ABX5MFH1</accession>
<dbReference type="InterPro" id="IPR005467">
    <property type="entry name" value="His_kinase_dom"/>
</dbReference>
<protein>
    <recommendedName>
        <fullName evidence="2">histidine kinase</fullName>
        <ecNumber evidence="2">2.7.13.3</ecNumber>
    </recommendedName>
</protein>
<dbReference type="Gene3D" id="1.10.287.130">
    <property type="match status" value="1"/>
</dbReference>
<dbReference type="EC" id="2.7.13.3" evidence="2"/>
<dbReference type="SUPFAM" id="SSF55781">
    <property type="entry name" value="GAF domain-like"/>
    <property type="match status" value="1"/>
</dbReference>
<dbReference type="Pfam" id="PF20484">
    <property type="entry name" value="DUF6723"/>
    <property type="match status" value="1"/>
</dbReference>
<dbReference type="Gene3D" id="3.30.565.10">
    <property type="entry name" value="Histidine kinase-like ATPase, C-terminal domain"/>
    <property type="match status" value="1"/>
</dbReference>
<dbReference type="PROSITE" id="PS50109">
    <property type="entry name" value="HIS_KIN"/>
    <property type="match status" value="1"/>
</dbReference>
<dbReference type="InterPro" id="IPR004358">
    <property type="entry name" value="Sig_transdc_His_kin-like_C"/>
</dbReference>
<dbReference type="SUPFAM" id="SSF47384">
    <property type="entry name" value="Homodimeric domain of signal transducing histidine kinase"/>
    <property type="match status" value="1"/>
</dbReference>
<dbReference type="SMART" id="SM00388">
    <property type="entry name" value="HisKA"/>
    <property type="match status" value="1"/>
</dbReference>
<dbReference type="PANTHER" id="PTHR43547">
    <property type="entry name" value="TWO-COMPONENT HISTIDINE KINASE"/>
    <property type="match status" value="1"/>
</dbReference>
<comment type="caution">
    <text evidence="5">The sequence shown here is derived from an EMBL/GenBank/DDBJ whole genome shotgun (WGS) entry which is preliminary data.</text>
</comment>
<dbReference type="RefSeq" id="WP_181441119.1">
    <property type="nucleotide sequence ID" value="NZ_JBBBEG010000038.1"/>
</dbReference>
<evidence type="ECO:0000313" key="5">
    <source>
        <dbReference type="EMBL" id="PXX05862.1"/>
    </source>
</evidence>
<dbReference type="CDD" id="cd00082">
    <property type="entry name" value="HisKA"/>
    <property type="match status" value="1"/>
</dbReference>
<feature type="domain" description="Histidine kinase" evidence="4">
    <location>
        <begin position="207"/>
        <end position="418"/>
    </location>
</feature>
<dbReference type="Gene3D" id="3.30.450.40">
    <property type="match status" value="1"/>
</dbReference>
<dbReference type="Pfam" id="PF02518">
    <property type="entry name" value="HATPase_c"/>
    <property type="match status" value="1"/>
</dbReference>
<evidence type="ECO:0000313" key="6">
    <source>
        <dbReference type="Proteomes" id="UP000247515"/>
    </source>
</evidence>
<dbReference type="SMART" id="SM00387">
    <property type="entry name" value="HATPase_c"/>
    <property type="match status" value="1"/>
</dbReference>
<dbReference type="InterPro" id="IPR046569">
    <property type="entry name" value="DUF6723"/>
</dbReference>
<evidence type="ECO:0000256" key="1">
    <source>
        <dbReference type="ARBA" id="ARBA00000085"/>
    </source>
</evidence>
<name>A0ABX5MFH1_9BURK</name>
<dbReference type="InterPro" id="IPR036890">
    <property type="entry name" value="HATPase_C_sf"/>
</dbReference>
<reference evidence="5 6" key="1">
    <citation type="submission" date="2018-05" db="EMBL/GenBank/DDBJ databases">
        <title>Genomic Encyclopedia of Type Strains, Phase IV (KMG-V): Genome sequencing to study the core and pangenomes of soil and plant-associated prokaryotes.</title>
        <authorList>
            <person name="Whitman W."/>
        </authorList>
    </citation>
    <scope>NUCLEOTIDE SEQUENCE [LARGE SCALE GENOMIC DNA]</scope>
    <source>
        <strain evidence="5 6">SIr-6563</strain>
    </source>
</reference>
<dbReference type="InterPro" id="IPR003661">
    <property type="entry name" value="HisK_dim/P_dom"/>
</dbReference>
<dbReference type="CDD" id="cd00075">
    <property type="entry name" value="HATPase"/>
    <property type="match status" value="1"/>
</dbReference>
<organism evidence="5 6">
    <name type="scientific">Paraburkholderia tropica</name>
    <dbReference type="NCBI Taxonomy" id="92647"/>
    <lineage>
        <taxon>Bacteria</taxon>
        <taxon>Pseudomonadati</taxon>
        <taxon>Pseudomonadota</taxon>
        <taxon>Betaproteobacteria</taxon>
        <taxon>Burkholderiales</taxon>
        <taxon>Burkholderiaceae</taxon>
        <taxon>Paraburkholderia</taxon>
    </lineage>
</organism>
<dbReference type="InterPro" id="IPR003594">
    <property type="entry name" value="HATPase_dom"/>
</dbReference>